<proteinExistence type="predicted"/>
<gene>
    <name evidence="2" type="ORF">EDC22_11652</name>
</gene>
<dbReference type="AlphaFoldDB" id="A0A4R3LVS4"/>
<dbReference type="Proteomes" id="UP000295678">
    <property type="component" value="Unassembled WGS sequence"/>
</dbReference>
<keyword evidence="3" id="KW-1185">Reference proteome</keyword>
<evidence type="ECO:0000259" key="1">
    <source>
        <dbReference type="Pfam" id="PF06568"/>
    </source>
</evidence>
<evidence type="ECO:0000313" key="3">
    <source>
        <dbReference type="Proteomes" id="UP000295678"/>
    </source>
</evidence>
<dbReference type="Pfam" id="PF06568">
    <property type="entry name" value="YjiS-like"/>
    <property type="match status" value="1"/>
</dbReference>
<dbReference type="EMBL" id="SMAK01000016">
    <property type="protein sequence ID" value="TCT04176.1"/>
    <property type="molecule type" value="Genomic_DNA"/>
</dbReference>
<accession>A0A4R3LVS4</accession>
<comment type="caution">
    <text evidence="2">The sequence shown here is derived from an EMBL/GenBank/DDBJ whole genome shotgun (WGS) entry which is preliminary data.</text>
</comment>
<reference evidence="2 3" key="1">
    <citation type="submission" date="2019-03" db="EMBL/GenBank/DDBJ databases">
        <title>Genomic Encyclopedia of Type Strains, Phase IV (KMG-IV): sequencing the most valuable type-strain genomes for metagenomic binning, comparative biology and taxonomic classification.</title>
        <authorList>
            <person name="Goeker M."/>
        </authorList>
    </citation>
    <scope>NUCLEOTIDE SEQUENCE [LARGE SCALE GENOMIC DNA]</scope>
    <source>
        <strain evidence="2 3">DSM 19345</strain>
    </source>
</reference>
<name>A0A4R3LVS4_9HYPH</name>
<sequence length="119" mass="12685">MTSKTTHSAVDIRKVEMEAARLRAEAIADAIVAVGRLVARAWAAVSARIAAAREAARVRRELGALSDRELADIGIMRADIPAIAAGIYQRQPADTLAEEARTPKQAVIEAPTPAFRKAA</sequence>
<dbReference type="InterPro" id="IPR009506">
    <property type="entry name" value="YjiS-like"/>
</dbReference>
<protein>
    <submittedName>
        <fullName evidence="2">Uncharacterized protein DUF1127</fullName>
    </submittedName>
</protein>
<feature type="domain" description="YjiS-like" evidence="1">
    <location>
        <begin position="47"/>
        <end position="80"/>
    </location>
</feature>
<dbReference type="RefSeq" id="WP_425385541.1">
    <property type="nucleotide sequence ID" value="NZ_SMAK01000016.1"/>
</dbReference>
<organism evidence="2 3">
    <name type="scientific">Tepidamorphus gemmatus</name>
    <dbReference type="NCBI Taxonomy" id="747076"/>
    <lineage>
        <taxon>Bacteria</taxon>
        <taxon>Pseudomonadati</taxon>
        <taxon>Pseudomonadota</taxon>
        <taxon>Alphaproteobacteria</taxon>
        <taxon>Hyphomicrobiales</taxon>
        <taxon>Tepidamorphaceae</taxon>
        <taxon>Tepidamorphus</taxon>
    </lineage>
</organism>
<evidence type="ECO:0000313" key="2">
    <source>
        <dbReference type="EMBL" id="TCT04176.1"/>
    </source>
</evidence>